<sequence>MQGALLKDVSAQELAGIYTEVAEEIGIDNAYTLFKHFRGQQLTFPLKFYSSDYIARRICTEHGEGESTRKLATKYGYSESRVRQILAQEK</sequence>
<dbReference type="Pfam" id="PF08765">
    <property type="entry name" value="Mor"/>
    <property type="match status" value="1"/>
</dbReference>
<evidence type="ECO:0000259" key="1">
    <source>
        <dbReference type="Pfam" id="PF08765"/>
    </source>
</evidence>
<proteinExistence type="predicted"/>
<gene>
    <name evidence="2" type="ORF">H8704_00055</name>
</gene>
<comment type="caution">
    <text evidence="2">The sequence shown here is derived from an EMBL/GenBank/DDBJ whole genome shotgun (WGS) entry which is preliminary data.</text>
</comment>
<protein>
    <submittedName>
        <fullName evidence="2">Mor transcription activator family protein</fullName>
    </submittedName>
</protein>
<dbReference type="EMBL" id="JACRSX010000001">
    <property type="protein sequence ID" value="MBC8561033.1"/>
    <property type="molecule type" value="Genomic_DNA"/>
</dbReference>
<accession>A0ABR7MXC2</accession>
<name>A0ABR7MXC2_9FIRM</name>
<dbReference type="Proteomes" id="UP000606193">
    <property type="component" value="Unassembled WGS sequence"/>
</dbReference>
<dbReference type="Gene3D" id="1.10.10.60">
    <property type="entry name" value="Homeodomain-like"/>
    <property type="match status" value="1"/>
</dbReference>
<dbReference type="SUPFAM" id="SSF46689">
    <property type="entry name" value="Homeodomain-like"/>
    <property type="match status" value="1"/>
</dbReference>
<keyword evidence="3" id="KW-1185">Reference proteome</keyword>
<dbReference type="InterPro" id="IPR009057">
    <property type="entry name" value="Homeodomain-like_sf"/>
</dbReference>
<feature type="domain" description="Mor transcription activator" evidence="1">
    <location>
        <begin position="12"/>
        <end position="88"/>
    </location>
</feature>
<reference evidence="2 3" key="1">
    <citation type="submission" date="2020-08" db="EMBL/GenBank/DDBJ databases">
        <title>Genome public.</title>
        <authorList>
            <person name="Liu C."/>
            <person name="Sun Q."/>
        </authorList>
    </citation>
    <scope>NUCLEOTIDE SEQUENCE [LARGE SCALE GENOMIC DNA]</scope>
    <source>
        <strain evidence="2 3">NSJ-37</strain>
    </source>
</reference>
<organism evidence="2 3">
    <name type="scientific">Jutongia huaianensis</name>
    <dbReference type="NCBI Taxonomy" id="2763668"/>
    <lineage>
        <taxon>Bacteria</taxon>
        <taxon>Bacillati</taxon>
        <taxon>Bacillota</taxon>
        <taxon>Clostridia</taxon>
        <taxon>Lachnospirales</taxon>
        <taxon>Lachnospiraceae</taxon>
        <taxon>Jutongia</taxon>
    </lineage>
</organism>
<dbReference type="InterPro" id="IPR014875">
    <property type="entry name" value="Mor_transcription_activator"/>
</dbReference>
<evidence type="ECO:0000313" key="2">
    <source>
        <dbReference type="EMBL" id="MBC8561033.1"/>
    </source>
</evidence>
<evidence type="ECO:0000313" key="3">
    <source>
        <dbReference type="Proteomes" id="UP000606193"/>
    </source>
</evidence>
<dbReference type="RefSeq" id="WP_249296805.1">
    <property type="nucleotide sequence ID" value="NZ_JACRSX010000001.1"/>
</dbReference>